<dbReference type="Gene3D" id="1.20.1280.50">
    <property type="match status" value="1"/>
</dbReference>
<evidence type="ECO:0000259" key="1">
    <source>
        <dbReference type="Pfam" id="PF12937"/>
    </source>
</evidence>
<name>A0AAV5ED58_ELECO</name>
<evidence type="ECO:0000313" key="2">
    <source>
        <dbReference type="EMBL" id="GJN20430.1"/>
    </source>
</evidence>
<dbReference type="InterPro" id="IPR001810">
    <property type="entry name" value="F-box_dom"/>
</dbReference>
<dbReference type="Pfam" id="PF12937">
    <property type="entry name" value="F-box-like"/>
    <property type="match status" value="1"/>
</dbReference>
<feature type="domain" description="F-box" evidence="1">
    <location>
        <begin position="7"/>
        <end position="39"/>
    </location>
</feature>
<dbReference type="Proteomes" id="UP001054889">
    <property type="component" value="Unassembled WGS sequence"/>
</dbReference>
<proteinExistence type="predicted"/>
<dbReference type="AlphaFoldDB" id="A0AAV5ED58"/>
<evidence type="ECO:0000313" key="3">
    <source>
        <dbReference type="Proteomes" id="UP001054889"/>
    </source>
</evidence>
<protein>
    <recommendedName>
        <fullName evidence="1">F-box domain-containing protein</fullName>
    </recommendedName>
</protein>
<dbReference type="CDD" id="cd09917">
    <property type="entry name" value="F-box_SF"/>
    <property type="match status" value="1"/>
</dbReference>
<dbReference type="InterPro" id="IPR036047">
    <property type="entry name" value="F-box-like_dom_sf"/>
</dbReference>
<gene>
    <name evidence="2" type="primary">gb07808</name>
    <name evidence="2" type="ORF">PR202_gb07808</name>
</gene>
<comment type="caution">
    <text evidence="2">The sequence shown here is derived from an EMBL/GenBank/DDBJ whole genome shotgun (WGS) entry which is preliminary data.</text>
</comment>
<reference evidence="2" key="1">
    <citation type="journal article" date="2018" name="DNA Res.">
        <title>Multiple hybrid de novo genome assembly of finger millet, an orphan allotetraploid crop.</title>
        <authorList>
            <person name="Hatakeyama M."/>
            <person name="Aluri S."/>
            <person name="Balachadran M.T."/>
            <person name="Sivarajan S.R."/>
            <person name="Patrignani A."/>
            <person name="Gruter S."/>
            <person name="Poveda L."/>
            <person name="Shimizu-Inatsugi R."/>
            <person name="Baeten J."/>
            <person name="Francoijs K.J."/>
            <person name="Nataraja K.N."/>
            <person name="Reddy Y.A.N."/>
            <person name="Phadnis S."/>
            <person name="Ravikumar R.L."/>
            <person name="Schlapbach R."/>
            <person name="Sreeman S.M."/>
            <person name="Shimizu K.K."/>
        </authorList>
    </citation>
    <scope>NUCLEOTIDE SEQUENCE</scope>
</reference>
<dbReference type="PANTHER" id="PTHR33110">
    <property type="entry name" value="F-BOX/KELCH-REPEAT PROTEIN-RELATED"/>
    <property type="match status" value="1"/>
</dbReference>
<dbReference type="PANTHER" id="PTHR33110:SF84">
    <property type="entry name" value="F-BOX DOMAIN-CONTAINING PROTEIN"/>
    <property type="match status" value="1"/>
</dbReference>
<dbReference type="EMBL" id="BQKI01000075">
    <property type="protein sequence ID" value="GJN20430.1"/>
    <property type="molecule type" value="Genomic_DNA"/>
</dbReference>
<organism evidence="2 3">
    <name type="scientific">Eleusine coracana subsp. coracana</name>
    <dbReference type="NCBI Taxonomy" id="191504"/>
    <lineage>
        <taxon>Eukaryota</taxon>
        <taxon>Viridiplantae</taxon>
        <taxon>Streptophyta</taxon>
        <taxon>Embryophyta</taxon>
        <taxon>Tracheophyta</taxon>
        <taxon>Spermatophyta</taxon>
        <taxon>Magnoliopsida</taxon>
        <taxon>Liliopsida</taxon>
        <taxon>Poales</taxon>
        <taxon>Poaceae</taxon>
        <taxon>PACMAD clade</taxon>
        <taxon>Chloridoideae</taxon>
        <taxon>Cynodonteae</taxon>
        <taxon>Eleusininae</taxon>
        <taxon>Eleusine</taxon>
    </lineage>
</organism>
<dbReference type="SUPFAM" id="SSF81383">
    <property type="entry name" value="F-box domain"/>
    <property type="match status" value="1"/>
</dbReference>
<keyword evidence="3" id="KW-1185">Reference proteome</keyword>
<reference evidence="2" key="2">
    <citation type="submission" date="2021-12" db="EMBL/GenBank/DDBJ databases">
        <title>Resequencing data analysis of finger millet.</title>
        <authorList>
            <person name="Hatakeyama M."/>
            <person name="Aluri S."/>
            <person name="Balachadran M.T."/>
            <person name="Sivarajan S.R."/>
            <person name="Poveda L."/>
            <person name="Shimizu-Inatsugi R."/>
            <person name="Schlapbach R."/>
            <person name="Sreeman S.M."/>
            <person name="Shimizu K.K."/>
        </authorList>
    </citation>
    <scope>NUCLEOTIDE SEQUENCE</scope>
</reference>
<sequence>MERARPWADVPVDLLDRIFARLPSVADRACCSSVSRHWRFSGMQREHAVPVMLPWLLRPSTAGASYFRLFSRTTTNEPAVPENARSARFLGSLPGGWFFVARGQWRGYALLNVVTGDEIRLPEGLQGNRIPSQLRLDIRHSALLILAATKSPALTPTGASLSPPLTLGHHKAVGWSPLGWTGGCQ</sequence>
<accession>A0AAV5ED58</accession>